<keyword evidence="4" id="KW-0175">Coiled coil</keyword>
<dbReference type="AlphaFoldDB" id="A0A3M7Q122"/>
<feature type="coiled-coil region" evidence="4">
    <location>
        <begin position="302"/>
        <end position="329"/>
    </location>
</feature>
<feature type="domain" description="ALMS motif" evidence="6">
    <location>
        <begin position="262"/>
        <end position="402"/>
    </location>
</feature>
<evidence type="ECO:0000259" key="6">
    <source>
        <dbReference type="Pfam" id="PF15309"/>
    </source>
</evidence>
<sequence>MHSISLRLHGREKYINKWKKEIRKTPEKETGKFLIIESIEPEQCKSEENNEKFRQEIEQKSKTKNQNFISKKLIELQKKKHEKRIKELEKLVKLEKIQIETLHKILKMDPNDSMYANTYQTYIDKKNFTHDQETLVGHHDQGEKNDKIDVENNLDRSLNETSQSQRENQTSDNESSIVEESENDDEHNPAHQESGIESSESSSERNVEKFSHDRAKISSWFCPIQPVKQTVSAPKPVVVKEKKPKIFEVKLESKNEEAFEKKIGLQEAFQIYKYDLLKNSRNRVKEIKIKAARRQVAKELKIDTLEQLNAKFSNNIKNIKQRQNEASQDKEKKINYFTIDKAMFSKNRHVMSSQEIVEQTKKKYQKLPEVQQKKLKQKLEETKIRNRIKSNIFKKTIQQKVLSSGPNFNLNFKALENQL</sequence>
<protein>
    <recommendedName>
        <fullName evidence="6">ALMS motif domain-containing protein</fullName>
    </recommendedName>
</protein>
<proteinExistence type="predicted"/>
<reference evidence="7 8" key="1">
    <citation type="journal article" date="2018" name="Sci. Rep.">
        <title>Genomic signatures of local adaptation to the degree of environmental predictability in rotifers.</title>
        <authorList>
            <person name="Franch-Gras L."/>
            <person name="Hahn C."/>
            <person name="Garcia-Roger E.M."/>
            <person name="Carmona M.J."/>
            <person name="Serra M."/>
            <person name="Gomez A."/>
        </authorList>
    </citation>
    <scope>NUCLEOTIDE SEQUENCE [LARGE SCALE GENOMIC DNA]</scope>
    <source>
        <strain evidence="7">HYR1</strain>
    </source>
</reference>
<evidence type="ECO:0000256" key="3">
    <source>
        <dbReference type="ARBA" id="ARBA00023212"/>
    </source>
</evidence>
<evidence type="ECO:0000313" key="8">
    <source>
        <dbReference type="Proteomes" id="UP000276133"/>
    </source>
</evidence>
<dbReference type="InterPro" id="IPR029299">
    <property type="entry name" value="ALMS_motif"/>
</dbReference>
<dbReference type="Proteomes" id="UP000276133">
    <property type="component" value="Unassembled WGS sequence"/>
</dbReference>
<keyword evidence="2" id="KW-0963">Cytoplasm</keyword>
<comment type="subcellular location">
    <subcellularLocation>
        <location evidence="1">Cytoplasm</location>
        <location evidence="1">Cytoskeleton</location>
        <location evidence="1">Microtubule organizing center</location>
        <location evidence="1">Centrosome</location>
    </subcellularLocation>
</comment>
<accession>A0A3M7Q122</accession>
<feature type="compositionally biased region" description="Polar residues" evidence="5">
    <location>
        <begin position="159"/>
        <end position="176"/>
    </location>
</feature>
<evidence type="ECO:0000256" key="2">
    <source>
        <dbReference type="ARBA" id="ARBA00022490"/>
    </source>
</evidence>
<dbReference type="GO" id="GO:0005813">
    <property type="term" value="C:centrosome"/>
    <property type="evidence" value="ECO:0007669"/>
    <property type="project" value="UniProtKB-SubCell"/>
</dbReference>
<keyword evidence="3" id="KW-0206">Cytoskeleton</keyword>
<evidence type="ECO:0000256" key="5">
    <source>
        <dbReference type="SAM" id="MobiDB-lite"/>
    </source>
</evidence>
<keyword evidence="8" id="KW-1185">Reference proteome</keyword>
<gene>
    <name evidence="7" type="ORF">BpHYR1_049976</name>
</gene>
<evidence type="ECO:0000313" key="7">
    <source>
        <dbReference type="EMBL" id="RNA05137.1"/>
    </source>
</evidence>
<feature type="region of interest" description="Disordered" evidence="5">
    <location>
        <begin position="157"/>
        <end position="209"/>
    </location>
</feature>
<dbReference type="Pfam" id="PF15309">
    <property type="entry name" value="ALMS_motif"/>
    <property type="match status" value="1"/>
</dbReference>
<evidence type="ECO:0000256" key="4">
    <source>
        <dbReference type="SAM" id="Coils"/>
    </source>
</evidence>
<evidence type="ECO:0000256" key="1">
    <source>
        <dbReference type="ARBA" id="ARBA00004300"/>
    </source>
</evidence>
<comment type="caution">
    <text evidence="7">The sequence shown here is derived from an EMBL/GenBank/DDBJ whole genome shotgun (WGS) entry which is preliminary data.</text>
</comment>
<feature type="coiled-coil region" evidence="4">
    <location>
        <begin position="71"/>
        <end position="98"/>
    </location>
</feature>
<organism evidence="7 8">
    <name type="scientific">Brachionus plicatilis</name>
    <name type="common">Marine rotifer</name>
    <name type="synonym">Brachionus muelleri</name>
    <dbReference type="NCBI Taxonomy" id="10195"/>
    <lineage>
        <taxon>Eukaryota</taxon>
        <taxon>Metazoa</taxon>
        <taxon>Spiralia</taxon>
        <taxon>Gnathifera</taxon>
        <taxon>Rotifera</taxon>
        <taxon>Eurotatoria</taxon>
        <taxon>Monogononta</taxon>
        <taxon>Pseudotrocha</taxon>
        <taxon>Ploima</taxon>
        <taxon>Brachionidae</taxon>
        <taxon>Brachionus</taxon>
    </lineage>
</organism>
<dbReference type="EMBL" id="REGN01007837">
    <property type="protein sequence ID" value="RNA05137.1"/>
    <property type="molecule type" value="Genomic_DNA"/>
</dbReference>
<name>A0A3M7Q122_BRAPC</name>